<dbReference type="GO" id="GO:0005615">
    <property type="term" value="C:extracellular space"/>
    <property type="evidence" value="ECO:0007669"/>
    <property type="project" value="TreeGrafter"/>
</dbReference>
<evidence type="ECO:0000259" key="6">
    <source>
        <dbReference type="Pfam" id="PF10208"/>
    </source>
</evidence>
<keyword evidence="9" id="KW-1185">Reference proteome</keyword>
<dbReference type="AlphaFoldDB" id="A0A8C4R2K7"/>
<evidence type="ECO:0000256" key="2">
    <source>
        <dbReference type="ARBA" id="ARBA00005617"/>
    </source>
</evidence>
<dbReference type="Gene3D" id="1.10.225.10">
    <property type="entry name" value="Saposin-like"/>
    <property type="match status" value="1"/>
</dbReference>
<protein>
    <submittedName>
        <fullName evidence="8">Cerebral dopamine neurotrophic factor</fullName>
    </submittedName>
</protein>
<accession>A0A8C4R2K7</accession>
<dbReference type="Pfam" id="PF10208">
    <property type="entry name" value="ARMET_C"/>
    <property type="match status" value="1"/>
</dbReference>
<dbReference type="InterPro" id="IPR045332">
    <property type="entry name" value="ARMET_N"/>
</dbReference>
<dbReference type="Ensembl" id="ENSEBUT00000024807.1">
    <property type="protein sequence ID" value="ENSEBUP00000024231.1"/>
    <property type="gene ID" value="ENSEBUG00000014932.1"/>
</dbReference>
<dbReference type="SUPFAM" id="SSF68906">
    <property type="entry name" value="SAP domain"/>
    <property type="match status" value="1"/>
</dbReference>
<dbReference type="InterPro" id="IPR045333">
    <property type="entry name" value="ARMET-like"/>
</dbReference>
<dbReference type="Proteomes" id="UP000694388">
    <property type="component" value="Unplaced"/>
</dbReference>
<keyword evidence="5" id="KW-1015">Disulfide bond</keyword>
<dbReference type="InterPro" id="IPR019345">
    <property type="entry name" value="ARMET_C"/>
</dbReference>
<comment type="similarity">
    <text evidence="2">Belongs to the ARMET family.</text>
</comment>
<sequence length="200" mass="22653">MWKHLPRANCGLGEPGAMFYHRDLLQLTILLLLSLFPFTSLSRGLRDGDCEVCVTFLERLYNTLQESGGEISTEVVEKELLRRCAEATGKENRLCYYIGATPDAATRIIGEIVRPLSVHVPPKKVCERLQSQDSQICDLKYDKQIDLASVDLKKLRVRELKKVLETWGETCRGCAEKSDFVSRINELLPKYAPHAVKSDL</sequence>
<dbReference type="GO" id="GO:0005783">
    <property type="term" value="C:endoplasmic reticulum"/>
    <property type="evidence" value="ECO:0007669"/>
    <property type="project" value="TreeGrafter"/>
</dbReference>
<feature type="domain" description="ARMET N-terminal" evidence="7">
    <location>
        <begin position="49"/>
        <end position="145"/>
    </location>
</feature>
<proteinExistence type="inferred from homology"/>
<evidence type="ECO:0000313" key="8">
    <source>
        <dbReference type="Ensembl" id="ENSEBUP00000024231.1"/>
    </source>
</evidence>
<name>A0A8C4R2K7_EPTBU</name>
<keyword evidence="4" id="KW-0732">Signal</keyword>
<dbReference type="GeneTree" id="ENSGT00390000007160"/>
<keyword evidence="3" id="KW-0964">Secreted</keyword>
<evidence type="ECO:0000256" key="5">
    <source>
        <dbReference type="ARBA" id="ARBA00023157"/>
    </source>
</evidence>
<dbReference type="Gene3D" id="1.10.720.30">
    <property type="entry name" value="SAP domain"/>
    <property type="match status" value="1"/>
</dbReference>
<dbReference type="GO" id="GO:0031175">
    <property type="term" value="P:neuron projection development"/>
    <property type="evidence" value="ECO:0007669"/>
    <property type="project" value="TreeGrafter"/>
</dbReference>
<evidence type="ECO:0000256" key="1">
    <source>
        <dbReference type="ARBA" id="ARBA00004613"/>
    </source>
</evidence>
<dbReference type="Pfam" id="PF20145">
    <property type="entry name" value="ARMET_N"/>
    <property type="match status" value="1"/>
</dbReference>
<feature type="domain" description="ARMET C-terminal" evidence="6">
    <location>
        <begin position="149"/>
        <end position="191"/>
    </location>
</feature>
<dbReference type="PANTHER" id="PTHR12990">
    <property type="entry name" value="ARMET-LIKE PROTEIN"/>
    <property type="match status" value="1"/>
</dbReference>
<organism evidence="8 9">
    <name type="scientific">Eptatretus burgeri</name>
    <name type="common">Inshore hagfish</name>
    <dbReference type="NCBI Taxonomy" id="7764"/>
    <lineage>
        <taxon>Eukaryota</taxon>
        <taxon>Metazoa</taxon>
        <taxon>Chordata</taxon>
        <taxon>Craniata</taxon>
        <taxon>Vertebrata</taxon>
        <taxon>Cyclostomata</taxon>
        <taxon>Myxini</taxon>
        <taxon>Myxiniformes</taxon>
        <taxon>Myxinidae</taxon>
        <taxon>Eptatretinae</taxon>
        <taxon>Eptatretus</taxon>
    </lineage>
</organism>
<reference evidence="8" key="2">
    <citation type="submission" date="2025-09" db="UniProtKB">
        <authorList>
            <consortium name="Ensembl"/>
        </authorList>
    </citation>
    <scope>IDENTIFICATION</scope>
</reference>
<dbReference type="FunFam" id="1.10.720.30:FF:000003">
    <property type="entry name" value="Mesencephalic astrocyte-derived neurotrophic factor"/>
    <property type="match status" value="1"/>
</dbReference>
<dbReference type="GO" id="GO:0071542">
    <property type="term" value="P:dopaminergic neuron differentiation"/>
    <property type="evidence" value="ECO:0007669"/>
    <property type="project" value="TreeGrafter"/>
</dbReference>
<dbReference type="OMA" id="MREGECE"/>
<dbReference type="InterPro" id="IPR036361">
    <property type="entry name" value="SAP_dom_sf"/>
</dbReference>
<evidence type="ECO:0000313" key="9">
    <source>
        <dbReference type="Proteomes" id="UP000694388"/>
    </source>
</evidence>
<dbReference type="FunFam" id="1.10.225.10:FF:000003">
    <property type="entry name" value="Mesencephalic astrocyte-derived neurotrophic factor"/>
    <property type="match status" value="1"/>
</dbReference>
<evidence type="ECO:0000256" key="3">
    <source>
        <dbReference type="ARBA" id="ARBA00022525"/>
    </source>
</evidence>
<reference evidence="8" key="1">
    <citation type="submission" date="2025-08" db="UniProtKB">
        <authorList>
            <consortium name="Ensembl"/>
        </authorList>
    </citation>
    <scope>IDENTIFICATION</scope>
</reference>
<comment type="subcellular location">
    <subcellularLocation>
        <location evidence="1">Secreted</location>
    </subcellularLocation>
</comment>
<evidence type="ECO:0000256" key="4">
    <source>
        <dbReference type="ARBA" id="ARBA00022729"/>
    </source>
</evidence>
<dbReference type="PANTHER" id="PTHR12990:SF10">
    <property type="entry name" value="MESENCEPHALIC ASTROCYTE-DERIVED NEUROTROPHIC FACTOR"/>
    <property type="match status" value="1"/>
</dbReference>
<evidence type="ECO:0000259" key="7">
    <source>
        <dbReference type="Pfam" id="PF20145"/>
    </source>
</evidence>